<dbReference type="InterPro" id="IPR001647">
    <property type="entry name" value="HTH_TetR"/>
</dbReference>
<dbReference type="SUPFAM" id="SSF46689">
    <property type="entry name" value="Homeodomain-like"/>
    <property type="match status" value="1"/>
</dbReference>
<name>A0A386Z916_9NOCA</name>
<protein>
    <submittedName>
        <fullName evidence="4">TetR/AcrR family transcriptional regulator</fullName>
    </submittedName>
</protein>
<evidence type="ECO:0000256" key="2">
    <source>
        <dbReference type="PROSITE-ProRule" id="PRU00335"/>
    </source>
</evidence>
<proteinExistence type="predicted"/>
<evidence type="ECO:0000259" key="3">
    <source>
        <dbReference type="PROSITE" id="PS50977"/>
    </source>
</evidence>
<dbReference type="PRINTS" id="PR00455">
    <property type="entry name" value="HTHTETR"/>
</dbReference>
<dbReference type="InterPro" id="IPR041467">
    <property type="entry name" value="Sco4008_C"/>
</dbReference>
<dbReference type="Proteomes" id="UP000267164">
    <property type="component" value="Chromosome"/>
</dbReference>
<dbReference type="AlphaFoldDB" id="A0A386Z916"/>
<accession>A0A386Z916</accession>
<dbReference type="PANTHER" id="PTHR30328">
    <property type="entry name" value="TRANSCRIPTIONAL REPRESSOR"/>
    <property type="match status" value="1"/>
</dbReference>
<dbReference type="InterPro" id="IPR050109">
    <property type="entry name" value="HTH-type_TetR-like_transc_reg"/>
</dbReference>
<dbReference type="GO" id="GO:0006355">
    <property type="term" value="P:regulation of DNA-templated transcription"/>
    <property type="evidence" value="ECO:0007669"/>
    <property type="project" value="UniProtKB-ARBA"/>
</dbReference>
<dbReference type="PROSITE" id="PS50977">
    <property type="entry name" value="HTH_TETR_2"/>
    <property type="match status" value="1"/>
</dbReference>
<organism evidence="4 5">
    <name type="scientific">Nocardia yunnanensis</name>
    <dbReference type="NCBI Taxonomy" id="2382165"/>
    <lineage>
        <taxon>Bacteria</taxon>
        <taxon>Bacillati</taxon>
        <taxon>Actinomycetota</taxon>
        <taxon>Actinomycetes</taxon>
        <taxon>Mycobacteriales</taxon>
        <taxon>Nocardiaceae</taxon>
        <taxon>Nocardia</taxon>
    </lineage>
</organism>
<dbReference type="InterPro" id="IPR009057">
    <property type="entry name" value="Homeodomain-like_sf"/>
</dbReference>
<dbReference type="InterPro" id="IPR036271">
    <property type="entry name" value="Tet_transcr_reg_TetR-rel_C_sf"/>
</dbReference>
<dbReference type="RefSeq" id="WP_120736051.1">
    <property type="nucleotide sequence ID" value="NZ_CP032568.1"/>
</dbReference>
<feature type="DNA-binding region" description="H-T-H motif" evidence="2">
    <location>
        <begin position="29"/>
        <end position="48"/>
    </location>
</feature>
<gene>
    <name evidence="4" type="ORF">D7D52_09930</name>
</gene>
<dbReference type="PANTHER" id="PTHR30328:SF54">
    <property type="entry name" value="HTH-TYPE TRANSCRIPTIONAL REPRESSOR SCO4008"/>
    <property type="match status" value="1"/>
</dbReference>
<dbReference type="GO" id="GO:0003677">
    <property type="term" value="F:DNA binding"/>
    <property type="evidence" value="ECO:0007669"/>
    <property type="project" value="UniProtKB-UniRule"/>
</dbReference>
<dbReference type="KEGG" id="nyu:D7D52_09930"/>
<keyword evidence="5" id="KW-1185">Reference proteome</keyword>
<dbReference type="Pfam" id="PF00440">
    <property type="entry name" value="TetR_N"/>
    <property type="match status" value="1"/>
</dbReference>
<dbReference type="SUPFAM" id="SSF48498">
    <property type="entry name" value="Tetracyclin repressor-like, C-terminal domain"/>
    <property type="match status" value="1"/>
</dbReference>
<sequence>MAYDSAATRERILSAAATEFAAYGVAGARVDRIAANAQANKRAIYDYFGDKKALFAAVLEKLMGELARDVPPGGDLGDYAGRLFDHHRAHPEALRLLLWEALELGDDPVPDEENRTRHYFDKVTAAESAVTEGDPRNLLFFTLGLVGWTLAMPQLRRMILGPDRGLDELRPAVAAAVETLAAAPAPAKIDPAV</sequence>
<dbReference type="Pfam" id="PF17926">
    <property type="entry name" value="TetR_C_21"/>
    <property type="match status" value="1"/>
</dbReference>
<reference evidence="4 5" key="1">
    <citation type="submission" date="2018-09" db="EMBL/GenBank/DDBJ databases">
        <title>Nocardia yunnanensis sp. nov., an actinomycete isolated from a soil sample.</title>
        <authorList>
            <person name="Zhang J."/>
        </authorList>
    </citation>
    <scope>NUCLEOTIDE SEQUENCE [LARGE SCALE GENOMIC DNA]</scope>
    <source>
        <strain evidence="4 5">CFHS0054</strain>
    </source>
</reference>
<dbReference type="Gene3D" id="1.10.357.10">
    <property type="entry name" value="Tetracycline Repressor, domain 2"/>
    <property type="match status" value="1"/>
</dbReference>
<feature type="domain" description="HTH tetR-type" evidence="3">
    <location>
        <begin position="6"/>
        <end position="66"/>
    </location>
</feature>
<evidence type="ECO:0000256" key="1">
    <source>
        <dbReference type="ARBA" id="ARBA00023125"/>
    </source>
</evidence>
<keyword evidence="1 2" id="KW-0238">DNA-binding</keyword>
<dbReference type="OrthoDB" id="4726108at2"/>
<dbReference type="EMBL" id="CP032568">
    <property type="protein sequence ID" value="AYF74130.1"/>
    <property type="molecule type" value="Genomic_DNA"/>
</dbReference>
<evidence type="ECO:0000313" key="4">
    <source>
        <dbReference type="EMBL" id="AYF74130.1"/>
    </source>
</evidence>
<evidence type="ECO:0000313" key="5">
    <source>
        <dbReference type="Proteomes" id="UP000267164"/>
    </source>
</evidence>